<dbReference type="InterPro" id="IPR051405">
    <property type="entry name" value="phD/YefM_antitoxin"/>
</dbReference>
<evidence type="ECO:0000313" key="4">
    <source>
        <dbReference type="Proteomes" id="UP000008555"/>
    </source>
</evidence>
<dbReference type="PANTHER" id="PTHR33713">
    <property type="entry name" value="ANTITOXIN YAFN-RELATED"/>
    <property type="match status" value="1"/>
</dbReference>
<dbReference type="InterPro" id="IPR036165">
    <property type="entry name" value="YefM-like_sf"/>
</dbReference>
<dbReference type="HOGENOM" id="CLU_155837_1_1_6"/>
<evidence type="ECO:0000256" key="1">
    <source>
        <dbReference type="ARBA" id="ARBA00009981"/>
    </source>
</evidence>
<gene>
    <name evidence="3" type="primary">relB</name>
    <name evidence="3" type="ordered locus">CBUD_2089</name>
</gene>
<dbReference type="Proteomes" id="UP000008555">
    <property type="component" value="Chromosome"/>
</dbReference>
<dbReference type="EMBL" id="CP000733">
    <property type="protein sequence ID" value="ABS77672.1"/>
    <property type="molecule type" value="Genomic_DNA"/>
</dbReference>
<dbReference type="Gene3D" id="3.40.1620.10">
    <property type="entry name" value="YefM-like domain"/>
    <property type="match status" value="1"/>
</dbReference>
<dbReference type="Gene3D" id="6.10.250.330">
    <property type="match status" value="1"/>
</dbReference>
<sequence>MNVVTFSELRAQLKKILDLSADQHEPVVVKRPNKETMVILSLRDFEALKETAYLLSNEANAARLRQSIRSLKQGKAQKKKLMED</sequence>
<dbReference type="Pfam" id="PF02604">
    <property type="entry name" value="PhdYeFM_antitox"/>
    <property type="match status" value="1"/>
</dbReference>
<dbReference type="RefSeq" id="WP_005769716.1">
    <property type="nucleotide sequence ID" value="NC_009727.1"/>
</dbReference>
<dbReference type="SMR" id="A9KH07"/>
<dbReference type="InterPro" id="IPR006442">
    <property type="entry name" value="Antitoxin_Phd/YefM"/>
</dbReference>
<dbReference type="AlphaFoldDB" id="A9KH07"/>
<dbReference type="SUPFAM" id="SSF143120">
    <property type="entry name" value="YefM-like"/>
    <property type="match status" value="1"/>
</dbReference>
<accession>A9KH07</accession>
<organism evidence="3 4">
    <name type="scientific">Coxiella burnetii (strain Dugway 5J108-111)</name>
    <dbReference type="NCBI Taxonomy" id="434922"/>
    <lineage>
        <taxon>Bacteria</taxon>
        <taxon>Pseudomonadati</taxon>
        <taxon>Pseudomonadota</taxon>
        <taxon>Gammaproteobacteria</taxon>
        <taxon>Legionellales</taxon>
        <taxon>Coxiellaceae</taxon>
        <taxon>Coxiella</taxon>
    </lineage>
</organism>
<evidence type="ECO:0000313" key="3">
    <source>
        <dbReference type="EMBL" id="ABS77672.1"/>
    </source>
</evidence>
<dbReference type="KEGG" id="cbd:CBUD_2089"/>
<dbReference type="PANTHER" id="PTHR33713:SF6">
    <property type="entry name" value="ANTITOXIN YEFM"/>
    <property type="match status" value="1"/>
</dbReference>
<proteinExistence type="inferred from homology"/>
<comment type="function">
    <text evidence="2">Antitoxin component of a type II toxin-antitoxin (TA) system.</text>
</comment>
<reference evidence="3 4" key="1">
    <citation type="journal article" date="2009" name="Infect. Immun.">
        <title>Comparative genomics reveal extensive transposon-mediated genomic plasticity and diversity among potential effector proteins within the genus Coxiella.</title>
        <authorList>
            <person name="Beare P.A."/>
            <person name="Unsworth N."/>
            <person name="Andoh M."/>
            <person name="Voth D.E."/>
            <person name="Omsland A."/>
            <person name="Gilk S.D."/>
            <person name="Williams K.P."/>
            <person name="Sobral B.W."/>
            <person name="Kupko J.J.III."/>
            <person name="Porcella S.F."/>
            <person name="Samuel J.E."/>
            <person name="Heinzen R.A."/>
        </authorList>
    </citation>
    <scope>NUCLEOTIDE SEQUENCE [LARGE SCALE GENOMIC DNA]</scope>
    <source>
        <strain evidence="3 4">Dugway 5J108-111</strain>
    </source>
</reference>
<dbReference type="NCBIfam" id="TIGR01552">
    <property type="entry name" value="phd_fam"/>
    <property type="match status" value="1"/>
</dbReference>
<comment type="similarity">
    <text evidence="1 2">Belongs to the phD/YefM antitoxin family.</text>
</comment>
<protein>
    <recommendedName>
        <fullName evidence="2">Antitoxin</fullName>
    </recommendedName>
</protein>
<evidence type="ECO:0000256" key="2">
    <source>
        <dbReference type="RuleBase" id="RU362080"/>
    </source>
</evidence>
<name>A9KH07_COXBN</name>